<dbReference type="Proteomes" id="UP000319263">
    <property type="component" value="Chromosome"/>
</dbReference>
<dbReference type="InterPro" id="IPR014544">
    <property type="entry name" value="UCP028408"/>
</dbReference>
<dbReference type="PIRSF" id="PIRSF028408">
    <property type="entry name" value="UCP028408"/>
    <property type="match status" value="1"/>
</dbReference>
<dbReference type="OrthoDB" id="322908at2"/>
<dbReference type="EMBL" id="CP041692">
    <property type="protein sequence ID" value="QDP98522.1"/>
    <property type="molecule type" value="Genomic_DNA"/>
</dbReference>
<reference evidence="3 4" key="1">
    <citation type="submission" date="2019-07" db="EMBL/GenBank/DDBJ databases">
        <title>Microlunatus dokdonensis sp. nov. isolated from the rhizospheric soil of the wild plant Elymus tsukushiensis.</title>
        <authorList>
            <person name="Ghim S.-Y."/>
            <person name="Hwang Y.-J."/>
            <person name="Son J.-S."/>
            <person name="Shin J.-H."/>
        </authorList>
    </citation>
    <scope>NUCLEOTIDE SEQUENCE [LARGE SCALE GENOMIC DNA]</scope>
    <source>
        <strain evidence="3 4">KUDC0627</strain>
    </source>
</reference>
<dbReference type="KEGG" id="mik:FOE78_02095"/>
<feature type="domain" description="Wadjet protein JetD C-terminal" evidence="1">
    <location>
        <begin position="206"/>
        <end position="381"/>
    </location>
</feature>
<keyword evidence="4" id="KW-1185">Reference proteome</keyword>
<accession>A0A516Q579</accession>
<name>A0A516Q579_9ACTN</name>
<dbReference type="InterPro" id="IPR024537">
    <property type="entry name" value="DUF3322"/>
</dbReference>
<organism evidence="3 4">
    <name type="scientific">Microlunatus elymi</name>
    <dbReference type="NCBI Taxonomy" id="2596828"/>
    <lineage>
        <taxon>Bacteria</taxon>
        <taxon>Bacillati</taxon>
        <taxon>Actinomycetota</taxon>
        <taxon>Actinomycetes</taxon>
        <taxon>Propionibacteriales</taxon>
        <taxon>Propionibacteriaceae</taxon>
        <taxon>Microlunatus</taxon>
    </lineage>
</organism>
<dbReference type="Pfam" id="PF11795">
    <property type="entry name" value="DUF3322"/>
    <property type="match status" value="1"/>
</dbReference>
<proteinExistence type="predicted"/>
<dbReference type="InterPro" id="IPR024534">
    <property type="entry name" value="JetD_C"/>
</dbReference>
<evidence type="ECO:0000313" key="3">
    <source>
        <dbReference type="EMBL" id="QDP98522.1"/>
    </source>
</evidence>
<evidence type="ECO:0000259" key="1">
    <source>
        <dbReference type="Pfam" id="PF09983"/>
    </source>
</evidence>
<sequence>MKSRSGWTSPTDLKTKVLRRWDSGELLAILARGGEFEPIDLPLRGPKAADIGDDLDAVRGWIDALERGSRGGQRYELIYGGIGGRHVGRNQIPLRAEINTAEQAWQLLGVVAEVGRFRELLHHSAELPAVRDWAATNPLRALAVADEWEQLLSAYRWLTESRDSGLYLRQVTAQGVDTKFIEHHRALLAQLVGVSRSATGFLAGLGLRSRPELIRLRFDPGPLGLPTMITEATFRLDELARLPADVRTAVIIENEITFLSVPIPDNGIVLWGKGFEVDRAGRLGWLSDADVHYWGDLDSHGFAILHQLRAWLPQTRSFLMDRVTLLAHRDRWVRDPTPTNAQLDRLTDEESLLYEDLVTDRLADSVRLEQERIDWGWATDRLPYLPSDQTRG</sequence>
<dbReference type="AlphaFoldDB" id="A0A516Q579"/>
<evidence type="ECO:0000259" key="2">
    <source>
        <dbReference type="Pfam" id="PF11795"/>
    </source>
</evidence>
<evidence type="ECO:0008006" key="5">
    <source>
        <dbReference type="Google" id="ProtNLM"/>
    </source>
</evidence>
<dbReference type="RefSeq" id="WP_143988461.1">
    <property type="nucleotide sequence ID" value="NZ_CP041692.1"/>
</dbReference>
<gene>
    <name evidence="3" type="ORF">FOE78_02095</name>
</gene>
<feature type="domain" description="DUF3322" evidence="2">
    <location>
        <begin position="10"/>
        <end position="192"/>
    </location>
</feature>
<dbReference type="Pfam" id="PF09983">
    <property type="entry name" value="JetD_C"/>
    <property type="match status" value="1"/>
</dbReference>
<evidence type="ECO:0000313" key="4">
    <source>
        <dbReference type="Proteomes" id="UP000319263"/>
    </source>
</evidence>
<protein>
    <recommendedName>
        <fullName evidence="5">Wadjet protein JetD C-terminal domain-containing protein</fullName>
    </recommendedName>
</protein>